<evidence type="ECO:0000313" key="1">
    <source>
        <dbReference type="EMBL" id="HHE54534.1"/>
    </source>
</evidence>
<dbReference type="EMBL" id="DRTD01000149">
    <property type="protein sequence ID" value="HHE54534.1"/>
    <property type="molecule type" value="Genomic_DNA"/>
</dbReference>
<organism evidence="1">
    <name type="scientific">Caldithrix abyssi</name>
    <dbReference type="NCBI Taxonomy" id="187145"/>
    <lineage>
        <taxon>Bacteria</taxon>
        <taxon>Pseudomonadati</taxon>
        <taxon>Calditrichota</taxon>
        <taxon>Calditrichia</taxon>
        <taxon>Calditrichales</taxon>
        <taxon>Calditrichaceae</taxon>
        <taxon>Caldithrix</taxon>
    </lineage>
</organism>
<comment type="caution">
    <text evidence="1">The sequence shown here is derived from an EMBL/GenBank/DDBJ whole genome shotgun (WGS) entry which is preliminary data.</text>
</comment>
<accession>A0A7V5H299</accession>
<dbReference type="Gene3D" id="2.60.40.4070">
    <property type="match status" value="1"/>
</dbReference>
<dbReference type="NCBIfam" id="TIGR04183">
    <property type="entry name" value="Por_Secre_tail"/>
    <property type="match status" value="1"/>
</dbReference>
<name>A0A7V5H299_CALAY</name>
<gene>
    <name evidence="1" type="ORF">ENL21_02045</name>
</gene>
<dbReference type="InterPro" id="IPR026444">
    <property type="entry name" value="Secre_tail"/>
</dbReference>
<dbReference type="AlphaFoldDB" id="A0A7V5H299"/>
<sequence>TIYNITGQKVVTLLDNQILNPGHKHVTWHGQDANGHPVASGIYFYTLSSDNYSVTKKMVLVR</sequence>
<dbReference type="Proteomes" id="UP000886111">
    <property type="component" value="Unassembled WGS sequence"/>
</dbReference>
<reference evidence="1" key="1">
    <citation type="journal article" date="2020" name="mSystems">
        <title>Genome- and Community-Level Interaction Insights into Carbon Utilization and Element Cycling Functions of Hydrothermarchaeota in Hydrothermal Sediment.</title>
        <authorList>
            <person name="Zhou Z."/>
            <person name="Liu Y."/>
            <person name="Xu W."/>
            <person name="Pan J."/>
            <person name="Luo Z.H."/>
            <person name="Li M."/>
        </authorList>
    </citation>
    <scope>NUCLEOTIDE SEQUENCE [LARGE SCALE GENOMIC DNA]</scope>
    <source>
        <strain evidence="1">HyVt-76</strain>
    </source>
</reference>
<protein>
    <submittedName>
        <fullName evidence="1">T9SS type A sorting domain-containing protein</fullName>
    </submittedName>
</protein>
<proteinExistence type="predicted"/>
<feature type="non-terminal residue" evidence="1">
    <location>
        <position position="1"/>
    </location>
</feature>